<dbReference type="Proteomes" id="UP000029981">
    <property type="component" value="Chromosome 7"/>
</dbReference>
<dbReference type="AlphaFoldDB" id="A0A0A0K798"/>
<dbReference type="Gramene" id="KGN44192">
    <property type="protein sequence ID" value="KGN44192"/>
    <property type="gene ID" value="Csa_7G219280"/>
</dbReference>
<proteinExistence type="predicted"/>
<reference evidence="2 3" key="2">
    <citation type="journal article" date="2009" name="PLoS ONE">
        <title>An integrated genetic and cytogenetic map of the cucumber genome.</title>
        <authorList>
            <person name="Ren Y."/>
            <person name="Zhang Z."/>
            <person name="Liu J."/>
            <person name="Staub J.E."/>
            <person name="Han Y."/>
            <person name="Cheng Z."/>
            <person name="Li X."/>
            <person name="Lu J."/>
            <person name="Miao H."/>
            <person name="Kang H."/>
            <person name="Xie B."/>
            <person name="Gu X."/>
            <person name="Wang X."/>
            <person name="Du Y."/>
            <person name="Jin W."/>
            <person name="Huang S."/>
        </authorList>
    </citation>
    <scope>NUCLEOTIDE SEQUENCE [LARGE SCALE GENOMIC DNA]</scope>
    <source>
        <strain evidence="3">cv. 9930</strain>
    </source>
</reference>
<evidence type="ECO:0000256" key="1">
    <source>
        <dbReference type="SAM" id="MobiDB-lite"/>
    </source>
</evidence>
<dbReference type="EMBL" id="CM002928">
    <property type="protein sequence ID" value="KGN44192.1"/>
    <property type="molecule type" value="Genomic_DNA"/>
</dbReference>
<reference evidence="2 3" key="1">
    <citation type="journal article" date="2009" name="Nat. Genet.">
        <title>The genome of the cucumber, Cucumis sativus L.</title>
        <authorList>
            <person name="Huang S."/>
            <person name="Li R."/>
            <person name="Zhang Z."/>
            <person name="Li L."/>
            <person name="Gu X."/>
            <person name="Fan W."/>
            <person name="Lucas W.J."/>
            <person name="Wang X."/>
            <person name="Xie B."/>
            <person name="Ni P."/>
            <person name="Ren Y."/>
            <person name="Zhu H."/>
            <person name="Li J."/>
            <person name="Lin K."/>
            <person name="Jin W."/>
            <person name="Fei Z."/>
            <person name="Li G."/>
            <person name="Staub J."/>
            <person name="Kilian A."/>
            <person name="van der Vossen E.A."/>
            <person name="Wu Y."/>
            <person name="Guo J."/>
            <person name="He J."/>
            <person name="Jia Z."/>
            <person name="Ren Y."/>
            <person name="Tian G."/>
            <person name="Lu Y."/>
            <person name="Ruan J."/>
            <person name="Qian W."/>
            <person name="Wang M."/>
            <person name="Huang Q."/>
            <person name="Li B."/>
            <person name="Xuan Z."/>
            <person name="Cao J."/>
            <person name="Asan"/>
            <person name="Wu Z."/>
            <person name="Zhang J."/>
            <person name="Cai Q."/>
            <person name="Bai Y."/>
            <person name="Zhao B."/>
            <person name="Han Y."/>
            <person name="Li Y."/>
            <person name="Li X."/>
            <person name="Wang S."/>
            <person name="Shi Q."/>
            <person name="Liu S."/>
            <person name="Cho W.K."/>
            <person name="Kim J.Y."/>
            <person name="Xu Y."/>
            <person name="Heller-Uszynska K."/>
            <person name="Miao H."/>
            <person name="Cheng Z."/>
            <person name="Zhang S."/>
            <person name="Wu J."/>
            <person name="Yang Y."/>
            <person name="Kang H."/>
            <person name="Li M."/>
            <person name="Liang H."/>
            <person name="Ren X."/>
            <person name="Shi Z."/>
            <person name="Wen M."/>
            <person name="Jian M."/>
            <person name="Yang H."/>
            <person name="Zhang G."/>
            <person name="Yang Z."/>
            <person name="Chen R."/>
            <person name="Liu S."/>
            <person name="Li J."/>
            <person name="Ma L."/>
            <person name="Liu H."/>
            <person name="Zhou Y."/>
            <person name="Zhao J."/>
            <person name="Fang X."/>
            <person name="Li G."/>
            <person name="Fang L."/>
            <person name="Li Y."/>
            <person name="Liu D."/>
            <person name="Zheng H."/>
            <person name="Zhang Y."/>
            <person name="Qin N."/>
            <person name="Li Z."/>
            <person name="Yang G."/>
            <person name="Yang S."/>
            <person name="Bolund L."/>
            <person name="Kristiansen K."/>
            <person name="Zheng H."/>
            <person name="Li S."/>
            <person name="Zhang X."/>
            <person name="Yang H."/>
            <person name="Wang J."/>
            <person name="Sun R."/>
            <person name="Zhang B."/>
            <person name="Jiang S."/>
            <person name="Wang J."/>
            <person name="Du Y."/>
            <person name="Li S."/>
        </authorList>
    </citation>
    <scope>NUCLEOTIDE SEQUENCE [LARGE SCALE GENOMIC DNA]</scope>
    <source>
        <strain evidence="3">cv. 9930</strain>
    </source>
</reference>
<protein>
    <submittedName>
        <fullName evidence="2">Uncharacterized protein</fullName>
    </submittedName>
</protein>
<evidence type="ECO:0000313" key="2">
    <source>
        <dbReference type="EMBL" id="KGN44192.1"/>
    </source>
</evidence>
<reference evidence="2 3" key="3">
    <citation type="journal article" date="2010" name="BMC Genomics">
        <title>Transcriptome sequencing and comparative analysis of cucumber flowers with different sex types.</title>
        <authorList>
            <person name="Guo S."/>
            <person name="Zheng Y."/>
            <person name="Joung J.G."/>
            <person name="Liu S."/>
            <person name="Zhang Z."/>
            <person name="Crasta O.R."/>
            <person name="Sobral B.W."/>
            <person name="Xu Y."/>
            <person name="Huang S."/>
            <person name="Fei Z."/>
        </authorList>
    </citation>
    <scope>NUCLEOTIDE SEQUENCE [LARGE SCALE GENOMIC DNA]</scope>
    <source>
        <strain evidence="3">cv. 9930</strain>
    </source>
</reference>
<feature type="region of interest" description="Disordered" evidence="1">
    <location>
        <begin position="64"/>
        <end position="91"/>
    </location>
</feature>
<feature type="compositionally biased region" description="Basic and acidic residues" evidence="1">
    <location>
        <begin position="67"/>
        <end position="82"/>
    </location>
</feature>
<reference evidence="2 3" key="4">
    <citation type="journal article" date="2011" name="BMC Genomics">
        <title>RNA-Seq improves annotation of protein-coding genes in the cucumber genome.</title>
        <authorList>
            <person name="Li Z."/>
            <person name="Zhang Z."/>
            <person name="Yan P."/>
            <person name="Huang S."/>
            <person name="Fei Z."/>
            <person name="Lin K."/>
        </authorList>
    </citation>
    <scope>NUCLEOTIDE SEQUENCE [LARGE SCALE GENOMIC DNA]</scope>
    <source>
        <strain evidence="3">cv. 9930</strain>
    </source>
</reference>
<organism evidence="2 3">
    <name type="scientific">Cucumis sativus</name>
    <name type="common">Cucumber</name>
    <dbReference type="NCBI Taxonomy" id="3659"/>
    <lineage>
        <taxon>Eukaryota</taxon>
        <taxon>Viridiplantae</taxon>
        <taxon>Streptophyta</taxon>
        <taxon>Embryophyta</taxon>
        <taxon>Tracheophyta</taxon>
        <taxon>Spermatophyta</taxon>
        <taxon>Magnoliopsida</taxon>
        <taxon>eudicotyledons</taxon>
        <taxon>Gunneridae</taxon>
        <taxon>Pentapetalae</taxon>
        <taxon>rosids</taxon>
        <taxon>fabids</taxon>
        <taxon>Cucurbitales</taxon>
        <taxon>Cucurbitaceae</taxon>
        <taxon>Benincaseae</taxon>
        <taxon>Cucumis</taxon>
    </lineage>
</organism>
<gene>
    <name evidence="2" type="ORF">Csa_7G219280</name>
</gene>
<name>A0A0A0K798_CUCSA</name>
<sequence length="91" mass="10445">MDTGGPSTYTELEAKASANHFDSKQDDIKFKLDWMHFRLDSIESSFMTNLSVSHNPYLTYRDTINGNDHEERGGEDRAIHEDPDVDVVVQR</sequence>
<keyword evidence="3" id="KW-1185">Reference proteome</keyword>
<evidence type="ECO:0000313" key="3">
    <source>
        <dbReference type="Proteomes" id="UP000029981"/>
    </source>
</evidence>
<accession>A0A0A0K798</accession>